<dbReference type="InterPro" id="IPR050612">
    <property type="entry name" value="Prok_Mopterin_Oxidored"/>
</dbReference>
<keyword evidence="6" id="KW-0732">Signal</keyword>
<comment type="caution">
    <text evidence="11">The sequence shown here is derived from an EMBL/GenBank/DDBJ whole genome shotgun (WGS) entry which is preliminary data.</text>
</comment>
<dbReference type="AlphaFoldDB" id="A0A3P1SQZ7"/>
<evidence type="ECO:0000313" key="11">
    <source>
        <dbReference type="EMBL" id="RRC99324.1"/>
    </source>
</evidence>
<dbReference type="GO" id="GO:0043546">
    <property type="term" value="F:molybdopterin cofactor binding"/>
    <property type="evidence" value="ECO:0007669"/>
    <property type="project" value="InterPro"/>
</dbReference>
<dbReference type="GO" id="GO:0051539">
    <property type="term" value="F:4 iron, 4 sulfur cluster binding"/>
    <property type="evidence" value="ECO:0007669"/>
    <property type="project" value="UniProtKB-KW"/>
</dbReference>
<keyword evidence="5" id="KW-0479">Metal-binding</keyword>
<dbReference type="PANTHER" id="PTHR43742:SF9">
    <property type="entry name" value="TETRATHIONATE REDUCTASE SUBUNIT A"/>
    <property type="match status" value="1"/>
</dbReference>
<protein>
    <submittedName>
        <fullName evidence="11">Nitrate reductase</fullName>
    </submittedName>
</protein>
<dbReference type="SUPFAM" id="SSF53706">
    <property type="entry name" value="Formate dehydrogenase/DMSO reductase, domains 1-3"/>
    <property type="match status" value="1"/>
</dbReference>
<dbReference type="Pfam" id="PF01568">
    <property type="entry name" value="Molydop_binding"/>
    <property type="match status" value="1"/>
</dbReference>
<evidence type="ECO:0000256" key="7">
    <source>
        <dbReference type="ARBA" id="ARBA00023002"/>
    </source>
</evidence>
<accession>A0A3P1SQZ7</accession>
<keyword evidence="9" id="KW-0411">Iron-sulfur</keyword>
<gene>
    <name evidence="11" type="ORF">EHS89_10805</name>
</gene>
<dbReference type="PANTHER" id="PTHR43742">
    <property type="entry name" value="TRIMETHYLAMINE-N-OXIDE REDUCTASE"/>
    <property type="match status" value="1"/>
</dbReference>
<dbReference type="Pfam" id="PF04879">
    <property type="entry name" value="Molybdop_Fe4S4"/>
    <property type="match status" value="1"/>
</dbReference>
<proteinExistence type="inferred from homology"/>
<evidence type="ECO:0000256" key="8">
    <source>
        <dbReference type="ARBA" id="ARBA00023004"/>
    </source>
</evidence>
<keyword evidence="4" id="KW-0500">Molybdenum</keyword>
<dbReference type="InterPro" id="IPR006657">
    <property type="entry name" value="MoPterin_dinucl-bd_dom"/>
</dbReference>
<dbReference type="SMART" id="SM00926">
    <property type="entry name" value="Molybdop_Fe4S4"/>
    <property type="match status" value="1"/>
</dbReference>
<dbReference type="Proteomes" id="UP000267535">
    <property type="component" value="Unassembled WGS sequence"/>
</dbReference>
<evidence type="ECO:0000256" key="6">
    <source>
        <dbReference type="ARBA" id="ARBA00022729"/>
    </source>
</evidence>
<dbReference type="InterPro" id="IPR006655">
    <property type="entry name" value="Mopterin_OxRdtase_prok_CS"/>
</dbReference>
<evidence type="ECO:0000256" key="4">
    <source>
        <dbReference type="ARBA" id="ARBA00022505"/>
    </source>
</evidence>
<dbReference type="PROSITE" id="PS00932">
    <property type="entry name" value="MOLYBDOPTERIN_PROK_3"/>
    <property type="match status" value="1"/>
</dbReference>
<dbReference type="InterPro" id="IPR009010">
    <property type="entry name" value="Asp_de-COase-like_dom_sf"/>
</dbReference>
<evidence type="ECO:0000256" key="1">
    <source>
        <dbReference type="ARBA" id="ARBA00001942"/>
    </source>
</evidence>
<dbReference type="PROSITE" id="PS51669">
    <property type="entry name" value="4FE4S_MOW_BIS_MGD"/>
    <property type="match status" value="1"/>
</dbReference>
<feature type="domain" description="4Fe-4S Mo/W bis-MGD-type" evidence="10">
    <location>
        <begin position="52"/>
        <end position="108"/>
    </location>
</feature>
<comment type="cofactor">
    <cofactor evidence="1">
        <name>Mo-bis(molybdopterin guanine dinucleotide)</name>
        <dbReference type="ChEBI" id="CHEBI:60539"/>
    </cofactor>
</comment>
<dbReference type="InterPro" id="IPR006656">
    <property type="entry name" value="Mopterin_OxRdtase"/>
</dbReference>
<name>A0A3P1SQZ7_9GAMM</name>
<keyword evidence="3" id="KW-0004">4Fe-4S</keyword>
<keyword evidence="12" id="KW-1185">Reference proteome</keyword>
<evidence type="ECO:0000259" key="10">
    <source>
        <dbReference type="PROSITE" id="PS51669"/>
    </source>
</evidence>
<sequence>MLNLNRRDFFKLIGAGSIGTGAGFLLGESMKNPVELLIPYLIPPEDIVPGVATWYNTVCNQCGAGCGVMVKVMEGRAKKIEGNPAHPVNQGKLCPLGQAGLQVLYNPDRLRNPLKRTGERGSGKFQEIPWEEALTTLADRVGGLSGPGASDRVHLLSGRAGGHLDELFSRFMDQLGSRSYLQYEFAHPHNLYLANKLLFDEERLPYYDIKNTQYLLSFGADYLTSWLSPVHHGLSYGHMRQGRPGRRGKFVQVEPRLSLTGANADEWVPAKPGTEGLLALGIAHLMVRNGHYEGDDQDKWSRALDEYTPERVSRQTGVDAQRLASIAEEFARSRPSLAIGGGTAANHTNGVSNLVAFNSLNYLAGNLQKPGGILFNPPSDSPSLLSASPHKSQAPYARLLALMERLSKTKDSLLLLHHCNPLFNLPDTVEIKAAFQNAGMIVSLTNFMDESTMMADLVLPTHSYLESWGDDVPEPGVGFPVAAISQPVVAPLYDTRAAGDILLLLADKIGGDVRNALPWSNMEAYLKSAWKRIYVEKGAVIESSTFESFWKAVLQAGVWGETGSKDAPGVRISGKHLLSQLAYEAPRFAGDQEAYPYILHPFVSQAFHDGRGANLPWMQELPDPTTSVVYGSWVELNPRTAMHLGIREGDLLWVESPTGKIKVPAYLYPAIMPGVVAMPIGQGHSAYGQYAKGRGANPIQILAPLTDVKSGALAWAATRVRITKTGERVEILKTDGTPRELGRNITGKRITMIPIDASPGELASNRVTGPNKG</sequence>
<dbReference type="Gene3D" id="3.40.228.10">
    <property type="entry name" value="Dimethylsulfoxide Reductase, domain 2"/>
    <property type="match status" value="1"/>
</dbReference>
<dbReference type="EMBL" id="RQXV01000005">
    <property type="protein sequence ID" value="RRC99324.1"/>
    <property type="molecule type" value="Genomic_DNA"/>
</dbReference>
<evidence type="ECO:0000256" key="2">
    <source>
        <dbReference type="ARBA" id="ARBA00010312"/>
    </source>
</evidence>
<evidence type="ECO:0000256" key="3">
    <source>
        <dbReference type="ARBA" id="ARBA00022485"/>
    </source>
</evidence>
<dbReference type="RefSeq" id="WP_124926162.1">
    <property type="nucleotide sequence ID" value="NZ_BMOH01000004.1"/>
</dbReference>
<dbReference type="Pfam" id="PF00384">
    <property type="entry name" value="Molybdopterin"/>
    <property type="match status" value="1"/>
</dbReference>
<keyword evidence="8" id="KW-0408">Iron</keyword>
<dbReference type="InterPro" id="IPR006963">
    <property type="entry name" value="Mopterin_OxRdtase_4Fe-4S_dom"/>
</dbReference>
<dbReference type="SUPFAM" id="SSF50692">
    <property type="entry name" value="ADC-like"/>
    <property type="match status" value="1"/>
</dbReference>
<dbReference type="Gene3D" id="3.40.50.740">
    <property type="match status" value="1"/>
</dbReference>
<keyword evidence="7" id="KW-0560">Oxidoreductase</keyword>
<dbReference type="GO" id="GO:0016491">
    <property type="term" value="F:oxidoreductase activity"/>
    <property type="evidence" value="ECO:0007669"/>
    <property type="project" value="UniProtKB-KW"/>
</dbReference>
<evidence type="ECO:0000256" key="9">
    <source>
        <dbReference type="ARBA" id="ARBA00023014"/>
    </source>
</evidence>
<comment type="similarity">
    <text evidence="2">Belongs to the prokaryotic molybdopterin-containing oxidoreductase family.</text>
</comment>
<dbReference type="Gene3D" id="2.40.40.20">
    <property type="match status" value="1"/>
</dbReference>
<reference evidence="11 12" key="1">
    <citation type="submission" date="2018-11" db="EMBL/GenBank/DDBJ databases">
        <title>The draft genome sequence of Amphritea balenae JAMM 1525T.</title>
        <authorList>
            <person name="Fang Z."/>
            <person name="Zhang Y."/>
            <person name="Han X."/>
        </authorList>
    </citation>
    <scope>NUCLEOTIDE SEQUENCE [LARGE SCALE GENOMIC DNA]</scope>
    <source>
        <strain evidence="11 12">JAMM 1525</strain>
    </source>
</reference>
<organism evidence="11 12">
    <name type="scientific">Amphritea balenae</name>
    <dbReference type="NCBI Taxonomy" id="452629"/>
    <lineage>
        <taxon>Bacteria</taxon>
        <taxon>Pseudomonadati</taxon>
        <taxon>Pseudomonadota</taxon>
        <taxon>Gammaproteobacteria</taxon>
        <taxon>Oceanospirillales</taxon>
        <taxon>Oceanospirillaceae</taxon>
        <taxon>Amphritea</taxon>
    </lineage>
</organism>
<evidence type="ECO:0000313" key="12">
    <source>
        <dbReference type="Proteomes" id="UP000267535"/>
    </source>
</evidence>
<dbReference type="Gene3D" id="3.30.2070.10">
    <property type="entry name" value="Formate dehydrogenase/DMSO reductase"/>
    <property type="match status" value="1"/>
</dbReference>
<dbReference type="GO" id="GO:0046872">
    <property type="term" value="F:metal ion binding"/>
    <property type="evidence" value="ECO:0007669"/>
    <property type="project" value="UniProtKB-KW"/>
</dbReference>
<evidence type="ECO:0000256" key="5">
    <source>
        <dbReference type="ARBA" id="ARBA00022723"/>
    </source>
</evidence>
<dbReference type="OrthoDB" id="9815647at2"/>
<dbReference type="Gene3D" id="2.20.25.90">
    <property type="entry name" value="ADC-like domains"/>
    <property type="match status" value="1"/>
</dbReference>